<dbReference type="CDD" id="cd09274">
    <property type="entry name" value="RNase_HI_RT_Ty3"/>
    <property type="match status" value="1"/>
</dbReference>
<dbReference type="PANTHER" id="PTHR37984:SF5">
    <property type="entry name" value="PROTEIN NYNRIN-LIKE"/>
    <property type="match status" value="1"/>
</dbReference>
<dbReference type="PROSITE" id="PS50878">
    <property type="entry name" value="RT_POL"/>
    <property type="match status" value="1"/>
</dbReference>
<evidence type="ECO:0000259" key="11">
    <source>
        <dbReference type="PROSITE" id="PS50878"/>
    </source>
</evidence>
<dbReference type="GO" id="GO:0003676">
    <property type="term" value="F:nucleic acid binding"/>
    <property type="evidence" value="ECO:0007669"/>
    <property type="project" value="InterPro"/>
</dbReference>
<dbReference type="SUPFAM" id="SSF50630">
    <property type="entry name" value="Acid proteases"/>
    <property type="match status" value="1"/>
</dbReference>
<dbReference type="InterPro" id="IPR021109">
    <property type="entry name" value="Peptidase_aspartic_dom_sf"/>
</dbReference>
<gene>
    <name evidence="13" type="ORF">WMY93_006775</name>
</gene>
<dbReference type="FunFam" id="3.10.20.370:FF:000001">
    <property type="entry name" value="Retrovirus-related Pol polyprotein from transposon 17.6-like protein"/>
    <property type="match status" value="1"/>
</dbReference>
<keyword evidence="3" id="KW-0808">Transferase</keyword>
<proteinExistence type="inferred from homology"/>
<dbReference type="Pfam" id="PF00078">
    <property type="entry name" value="RVT_1"/>
    <property type="match status" value="1"/>
</dbReference>
<evidence type="ECO:0000256" key="2">
    <source>
        <dbReference type="ARBA" id="ARBA00012180"/>
    </source>
</evidence>
<feature type="domain" description="Integrase catalytic" evidence="12">
    <location>
        <begin position="853"/>
        <end position="970"/>
    </location>
</feature>
<dbReference type="Gene3D" id="2.40.70.10">
    <property type="entry name" value="Acid Proteases"/>
    <property type="match status" value="1"/>
</dbReference>
<evidence type="ECO:0000256" key="9">
    <source>
        <dbReference type="SAM" id="MobiDB-lite"/>
    </source>
</evidence>
<dbReference type="EC" id="3.1.26.4" evidence="2"/>
<dbReference type="Pfam" id="PF00665">
    <property type="entry name" value="rve"/>
    <property type="match status" value="1"/>
</dbReference>
<accession>A0AAW0PL32</accession>
<evidence type="ECO:0000313" key="14">
    <source>
        <dbReference type="Proteomes" id="UP001460270"/>
    </source>
</evidence>
<dbReference type="SUPFAM" id="SSF56672">
    <property type="entry name" value="DNA/RNA polymerases"/>
    <property type="match status" value="1"/>
</dbReference>
<dbReference type="GO" id="GO:0015074">
    <property type="term" value="P:DNA integration"/>
    <property type="evidence" value="ECO:0007669"/>
    <property type="project" value="InterPro"/>
</dbReference>
<name>A0AAW0PL32_9GOBI</name>
<feature type="domain" description="Reverse transcriptase" evidence="11">
    <location>
        <begin position="477"/>
        <end position="654"/>
    </location>
</feature>
<keyword evidence="6" id="KW-0255">Endonuclease</keyword>
<feature type="compositionally biased region" description="Basic and acidic residues" evidence="9">
    <location>
        <begin position="229"/>
        <end position="245"/>
    </location>
</feature>
<feature type="domain" description="Peptidase A2" evidence="10">
    <location>
        <begin position="325"/>
        <end position="363"/>
    </location>
</feature>
<evidence type="ECO:0000256" key="8">
    <source>
        <dbReference type="ARBA" id="ARBA00023268"/>
    </source>
</evidence>
<evidence type="ECO:0000259" key="10">
    <source>
        <dbReference type="PROSITE" id="PS50175"/>
    </source>
</evidence>
<dbReference type="Gene3D" id="3.30.420.10">
    <property type="entry name" value="Ribonuclease H-like superfamily/Ribonuclease H"/>
    <property type="match status" value="1"/>
</dbReference>
<dbReference type="InterPro" id="IPR001878">
    <property type="entry name" value="Znf_CCHC"/>
</dbReference>
<comment type="caution">
    <text evidence="13">The sequence shown here is derived from an EMBL/GenBank/DDBJ whole genome shotgun (WGS) entry which is preliminary data.</text>
</comment>
<evidence type="ECO:0000256" key="6">
    <source>
        <dbReference type="ARBA" id="ARBA00022759"/>
    </source>
</evidence>
<keyword evidence="4" id="KW-0548">Nucleotidyltransferase</keyword>
<dbReference type="GO" id="GO:0004523">
    <property type="term" value="F:RNA-DNA hybrid ribonuclease activity"/>
    <property type="evidence" value="ECO:0007669"/>
    <property type="project" value="UniProtKB-EC"/>
</dbReference>
<protein>
    <recommendedName>
        <fullName evidence="2">ribonuclease H</fullName>
        <ecNumber evidence="2">3.1.26.4</ecNumber>
    </recommendedName>
</protein>
<dbReference type="GO" id="GO:0008270">
    <property type="term" value="F:zinc ion binding"/>
    <property type="evidence" value="ECO:0007669"/>
    <property type="project" value="InterPro"/>
</dbReference>
<dbReference type="Proteomes" id="UP001460270">
    <property type="component" value="Unassembled WGS sequence"/>
</dbReference>
<keyword evidence="14" id="KW-1185">Reference proteome</keyword>
<dbReference type="Gene3D" id="3.30.70.270">
    <property type="match status" value="2"/>
</dbReference>
<keyword evidence="5" id="KW-0540">Nuclease</keyword>
<dbReference type="AlphaFoldDB" id="A0AAW0PL32"/>
<dbReference type="GO" id="GO:0004190">
    <property type="term" value="F:aspartic-type endopeptidase activity"/>
    <property type="evidence" value="ECO:0007669"/>
    <property type="project" value="InterPro"/>
</dbReference>
<dbReference type="InterPro" id="IPR012337">
    <property type="entry name" value="RNaseH-like_sf"/>
</dbReference>
<dbReference type="GO" id="GO:0006508">
    <property type="term" value="P:proteolysis"/>
    <property type="evidence" value="ECO:0007669"/>
    <property type="project" value="InterPro"/>
</dbReference>
<dbReference type="InterPro" id="IPR043502">
    <property type="entry name" value="DNA/RNA_pol_sf"/>
</dbReference>
<keyword evidence="7" id="KW-0378">Hydrolase</keyword>
<evidence type="ECO:0000256" key="5">
    <source>
        <dbReference type="ARBA" id="ARBA00022722"/>
    </source>
</evidence>
<dbReference type="Pfam" id="PF17919">
    <property type="entry name" value="RT_RNaseH_2"/>
    <property type="match status" value="1"/>
</dbReference>
<evidence type="ECO:0000256" key="3">
    <source>
        <dbReference type="ARBA" id="ARBA00022679"/>
    </source>
</evidence>
<evidence type="ECO:0000256" key="1">
    <source>
        <dbReference type="ARBA" id="ARBA00010879"/>
    </source>
</evidence>
<dbReference type="PANTHER" id="PTHR37984">
    <property type="entry name" value="PROTEIN CBG26694"/>
    <property type="match status" value="1"/>
</dbReference>
<dbReference type="InterPro" id="IPR000477">
    <property type="entry name" value="RT_dom"/>
</dbReference>
<keyword evidence="8" id="KW-0511">Multifunctional enzyme</keyword>
<feature type="region of interest" description="Disordered" evidence="9">
    <location>
        <begin position="221"/>
        <end position="253"/>
    </location>
</feature>
<dbReference type="PROSITE" id="PS50994">
    <property type="entry name" value="INTEGRASE"/>
    <property type="match status" value="1"/>
</dbReference>
<feature type="region of interest" description="Disordered" evidence="9">
    <location>
        <begin position="1088"/>
        <end position="1108"/>
    </location>
</feature>
<dbReference type="Gene3D" id="3.10.20.370">
    <property type="match status" value="1"/>
</dbReference>
<evidence type="ECO:0000256" key="4">
    <source>
        <dbReference type="ARBA" id="ARBA00022695"/>
    </source>
</evidence>
<evidence type="ECO:0000313" key="13">
    <source>
        <dbReference type="EMBL" id="KAK7930380.1"/>
    </source>
</evidence>
<sequence>MSAEGDGASESLDPEREEARDPQQMATTVQITPPETFDFSRPAEWPKWIRRFERFRIATALDNKPEEYQVNSLLYAMGDAADDVLAVLPLTEENKKNYAAVKTAFEQHYVGKYNVIFERAQFNNRRQQDGESAESFITAVHKLAENCGFGVLKEELIRDRVVVGIKDKRLSEQLQMDSELTLAKAIQKVRQSETVKNQQTILHSSSAEKSLNMDTIRTKMKRGQNQTWQKKEQKPAKQSDKECGRCGRKNKHSWKDCPAKEAQCRKCQKKGHFAVVCRSSEAAGLREVTENQKDTYCEDCVFLGEIGIERSEPWVQQVMLNGENVDFKLDTGADVTSIPERLYRPDRDGKLQMPKKKLLGPGSYPLKVKGCFGAQLAAKGRTTRQDVYLVSGLVQPLLSRPACEALGLVCRVDTVIKTETDFRAAYPDVFRGLGKLKDPYHIELEQGAIPVALSAPRRVPLPLRDAVKTELHRMEEMGVISKVTNPTEWCSGIVVIPRPAKKPPRLCVDLTPLNTAVKRERHILPAVDQTLAMMKDAKVFSKLDARSGFWQIPLTEESKPLTTFITPFGRFQFNRLPFGIASAPEHFQRRMSQMLEDFEGVICHADDVLVYGRDRQEHDQRLHRVLQKFQQEGLTLNEKCEFAKSEIIFVGHKVSAKGIEADPNKVKAIQQLPRPQCVEDVRRLMGMANYLAKFMPQLATITTPLKELQKERNEWTWAEPQETAFQRLKEILSSPEVLAQYSNSADTRVAADASPYGIGAVLTQKQSDDSWRPVTYISRGLTDTERRYAQIEKEALAVTWACERLSSYLMGLQFTLITDHKPLVPLLSTRGLDDLPPRILRFRLRLLRFSFNIIHVPGKNLVTADALSRAPLAGPPSAGDLQLEKEVEVFVDCVVSHLPATDKRLEEIKYIEIAELRHTSAEVTIKAVKETFARHGVAETVVSDNGPQFSSEQFRQFAKEYQFTHVTSSPRALLVYRATPLEHGFSPAQLLMGRNLRTSLPQTAAKLDPKWPDLQTFRKKDEEGRREQAKHYNRRHRARPLPQLSIGQKVWITTEGTTGAVVRPANAPRSYVVETERGFLRRNRSHLRPTGTLTRSGRVVKPPDRLDL</sequence>
<dbReference type="InterPro" id="IPR001995">
    <property type="entry name" value="Peptidase_A2_cat"/>
</dbReference>
<dbReference type="InterPro" id="IPR001584">
    <property type="entry name" value="Integrase_cat-core"/>
</dbReference>
<dbReference type="GO" id="GO:0016779">
    <property type="term" value="F:nucleotidyltransferase activity"/>
    <property type="evidence" value="ECO:0007669"/>
    <property type="project" value="UniProtKB-KW"/>
</dbReference>
<evidence type="ECO:0000259" key="12">
    <source>
        <dbReference type="PROSITE" id="PS50994"/>
    </source>
</evidence>
<dbReference type="InterPro" id="IPR036397">
    <property type="entry name" value="RNaseH_sf"/>
</dbReference>
<dbReference type="InterPro" id="IPR050951">
    <property type="entry name" value="Retrovirus_Pol_polyprotein"/>
</dbReference>
<dbReference type="CDD" id="cd01647">
    <property type="entry name" value="RT_LTR"/>
    <property type="match status" value="1"/>
</dbReference>
<evidence type="ECO:0000256" key="7">
    <source>
        <dbReference type="ARBA" id="ARBA00022801"/>
    </source>
</evidence>
<dbReference type="Gene3D" id="4.10.60.10">
    <property type="entry name" value="Zinc finger, CCHC-type"/>
    <property type="match status" value="1"/>
</dbReference>
<reference evidence="14" key="1">
    <citation type="submission" date="2024-04" db="EMBL/GenBank/DDBJ databases">
        <title>Salinicola lusitanus LLJ914,a marine bacterium isolated from the Okinawa Trough.</title>
        <authorList>
            <person name="Li J."/>
        </authorList>
    </citation>
    <scope>NUCLEOTIDE SEQUENCE [LARGE SCALE GENOMIC DNA]</scope>
</reference>
<dbReference type="PROSITE" id="PS50175">
    <property type="entry name" value="ASP_PROT_RETROV"/>
    <property type="match status" value="1"/>
</dbReference>
<dbReference type="InterPro" id="IPR041577">
    <property type="entry name" value="RT_RNaseH_2"/>
</dbReference>
<comment type="similarity">
    <text evidence="1">Belongs to the beta type-B retroviral polymerase family. HERV class-II K(HML-2) pol subfamily.</text>
</comment>
<feature type="region of interest" description="Disordered" evidence="9">
    <location>
        <begin position="1"/>
        <end position="32"/>
    </location>
</feature>
<dbReference type="Gene3D" id="3.10.10.10">
    <property type="entry name" value="HIV Type 1 Reverse Transcriptase, subunit A, domain 1"/>
    <property type="match status" value="1"/>
</dbReference>
<dbReference type="SUPFAM" id="SSF53098">
    <property type="entry name" value="Ribonuclease H-like"/>
    <property type="match status" value="1"/>
</dbReference>
<dbReference type="FunFam" id="3.30.70.270:FF:000026">
    <property type="entry name" value="Transposon Ty3-G Gag-Pol polyprotein"/>
    <property type="match status" value="1"/>
</dbReference>
<dbReference type="EMBL" id="JBBPFD010000004">
    <property type="protein sequence ID" value="KAK7930380.1"/>
    <property type="molecule type" value="Genomic_DNA"/>
</dbReference>
<dbReference type="SMART" id="SM00343">
    <property type="entry name" value="ZnF_C2HC"/>
    <property type="match status" value="2"/>
</dbReference>
<organism evidence="13 14">
    <name type="scientific">Mugilogobius chulae</name>
    <name type="common">yellowstripe goby</name>
    <dbReference type="NCBI Taxonomy" id="88201"/>
    <lineage>
        <taxon>Eukaryota</taxon>
        <taxon>Metazoa</taxon>
        <taxon>Chordata</taxon>
        <taxon>Craniata</taxon>
        <taxon>Vertebrata</taxon>
        <taxon>Euteleostomi</taxon>
        <taxon>Actinopterygii</taxon>
        <taxon>Neopterygii</taxon>
        <taxon>Teleostei</taxon>
        <taxon>Neoteleostei</taxon>
        <taxon>Acanthomorphata</taxon>
        <taxon>Gobiaria</taxon>
        <taxon>Gobiiformes</taxon>
        <taxon>Gobioidei</taxon>
        <taxon>Gobiidae</taxon>
        <taxon>Gobionellinae</taxon>
        <taxon>Mugilogobius</taxon>
    </lineage>
</organism>
<dbReference type="InterPro" id="IPR043128">
    <property type="entry name" value="Rev_trsase/Diguanyl_cyclase"/>
</dbReference>